<evidence type="ECO:0008006" key="8">
    <source>
        <dbReference type="Google" id="ProtNLM"/>
    </source>
</evidence>
<name>A0ABR2LF39_9ASPA</name>
<comment type="caution">
    <text evidence="6">The sequence shown here is derived from an EMBL/GenBank/DDBJ whole genome shotgun (WGS) entry which is preliminary data.</text>
</comment>
<organism evidence="6 7">
    <name type="scientific">Platanthera guangdongensis</name>
    <dbReference type="NCBI Taxonomy" id="2320717"/>
    <lineage>
        <taxon>Eukaryota</taxon>
        <taxon>Viridiplantae</taxon>
        <taxon>Streptophyta</taxon>
        <taxon>Embryophyta</taxon>
        <taxon>Tracheophyta</taxon>
        <taxon>Spermatophyta</taxon>
        <taxon>Magnoliopsida</taxon>
        <taxon>Liliopsida</taxon>
        <taxon>Asparagales</taxon>
        <taxon>Orchidaceae</taxon>
        <taxon>Orchidoideae</taxon>
        <taxon>Orchideae</taxon>
        <taxon>Orchidinae</taxon>
        <taxon>Platanthera</taxon>
    </lineage>
</organism>
<gene>
    <name evidence="6" type="ORF">KSP40_PGU013298</name>
</gene>
<evidence type="ECO:0000313" key="6">
    <source>
        <dbReference type="EMBL" id="KAK8939415.1"/>
    </source>
</evidence>
<proteinExistence type="predicted"/>
<evidence type="ECO:0000256" key="2">
    <source>
        <dbReference type="ARBA" id="ARBA00023015"/>
    </source>
</evidence>
<comment type="subcellular location">
    <subcellularLocation>
        <location evidence="1">Nucleus</location>
    </subcellularLocation>
</comment>
<keyword evidence="7" id="KW-1185">Reference proteome</keyword>
<protein>
    <recommendedName>
        <fullName evidence="8">Transcriptional coactivator Hfi1/Transcriptional adapter 1</fullName>
    </recommendedName>
</protein>
<feature type="region of interest" description="Disordered" evidence="5">
    <location>
        <begin position="118"/>
        <end position="148"/>
    </location>
</feature>
<dbReference type="Proteomes" id="UP001412067">
    <property type="component" value="Unassembled WGS sequence"/>
</dbReference>
<reference evidence="6 7" key="1">
    <citation type="journal article" date="2022" name="Nat. Plants">
        <title>Genomes of leafy and leafless Platanthera orchids illuminate the evolution of mycoheterotrophy.</title>
        <authorList>
            <person name="Li M.H."/>
            <person name="Liu K.W."/>
            <person name="Li Z."/>
            <person name="Lu H.C."/>
            <person name="Ye Q.L."/>
            <person name="Zhang D."/>
            <person name="Wang J.Y."/>
            <person name="Li Y.F."/>
            <person name="Zhong Z.M."/>
            <person name="Liu X."/>
            <person name="Yu X."/>
            <person name="Liu D.K."/>
            <person name="Tu X.D."/>
            <person name="Liu B."/>
            <person name="Hao Y."/>
            <person name="Liao X.Y."/>
            <person name="Jiang Y.T."/>
            <person name="Sun W.H."/>
            <person name="Chen J."/>
            <person name="Chen Y.Q."/>
            <person name="Ai Y."/>
            <person name="Zhai J.W."/>
            <person name="Wu S.S."/>
            <person name="Zhou Z."/>
            <person name="Hsiao Y.Y."/>
            <person name="Wu W.L."/>
            <person name="Chen Y.Y."/>
            <person name="Lin Y.F."/>
            <person name="Hsu J.L."/>
            <person name="Li C.Y."/>
            <person name="Wang Z.W."/>
            <person name="Zhao X."/>
            <person name="Zhong W.Y."/>
            <person name="Ma X.K."/>
            <person name="Ma L."/>
            <person name="Huang J."/>
            <person name="Chen G.Z."/>
            <person name="Huang M.Z."/>
            <person name="Huang L."/>
            <person name="Peng D.H."/>
            <person name="Luo Y.B."/>
            <person name="Zou S.Q."/>
            <person name="Chen S.P."/>
            <person name="Lan S."/>
            <person name="Tsai W.C."/>
            <person name="Van de Peer Y."/>
            <person name="Liu Z.J."/>
        </authorList>
    </citation>
    <scope>NUCLEOTIDE SEQUENCE [LARGE SCALE GENOMIC DNA]</scope>
    <source>
        <strain evidence="6">Lor288</strain>
    </source>
</reference>
<evidence type="ECO:0000256" key="5">
    <source>
        <dbReference type="SAM" id="MobiDB-lite"/>
    </source>
</evidence>
<sequence length="375" mass="41555">MQPPTFHQQGRINLTNLKSQIAKQLGPDRTQMYFTFLSRLIAQKLSKTEFNKFCIIILGRENIPLHNKLIRSILRNAYHAKSPPPLGDKSVLKQTGVFLKKSPKGNEHLTKPSFIQCNGDALLPSPRKRRTGVSDRKSPLGSNGRIDETSKNGILGACDWKRPVHNHLTGPAEQPATMPHTENSWVSMEGGENVEKMGELNSIRSLQAPLGVPLCPLNAGGARKSLPSASSSTCGSSNYDAGELCHTECLRKWMEKIAEAQGMGVTLDCANLLNNSLDVYLKRLIKSTLELSRASPTKNPIFKQQVHEKPLNGIWLGNQMHVQSSNEASGTGYGHRNHCTVSLRDFQVAMELNPQQLGEDWPLMFEKICIRSSES</sequence>
<dbReference type="InterPro" id="IPR024738">
    <property type="entry name" value="Hfi1/Tada1"/>
</dbReference>
<dbReference type="PANTHER" id="PTHR21277">
    <property type="entry name" value="TRANSCRIPTIONAL ADAPTER 1"/>
    <property type="match status" value="1"/>
</dbReference>
<keyword evidence="4" id="KW-0539">Nucleus</keyword>
<evidence type="ECO:0000256" key="4">
    <source>
        <dbReference type="ARBA" id="ARBA00023242"/>
    </source>
</evidence>
<dbReference type="CDD" id="cd22933">
    <property type="entry name" value="HFD_HFI1"/>
    <property type="match status" value="1"/>
</dbReference>
<keyword evidence="2" id="KW-0805">Transcription regulation</keyword>
<accession>A0ABR2LF39</accession>
<dbReference type="Pfam" id="PF12767">
    <property type="entry name" value="SAGA-Tad1"/>
    <property type="match status" value="1"/>
</dbReference>
<keyword evidence="3" id="KW-0804">Transcription</keyword>
<evidence type="ECO:0000256" key="1">
    <source>
        <dbReference type="ARBA" id="ARBA00004123"/>
    </source>
</evidence>
<dbReference type="PANTHER" id="PTHR21277:SF5">
    <property type="entry name" value="TRANSCRIPTIONAL ADAPTER 1"/>
    <property type="match status" value="1"/>
</dbReference>
<dbReference type="EMBL" id="JBBWWR010000020">
    <property type="protein sequence ID" value="KAK8939415.1"/>
    <property type="molecule type" value="Genomic_DNA"/>
</dbReference>
<evidence type="ECO:0000313" key="7">
    <source>
        <dbReference type="Proteomes" id="UP001412067"/>
    </source>
</evidence>
<evidence type="ECO:0000256" key="3">
    <source>
        <dbReference type="ARBA" id="ARBA00023163"/>
    </source>
</evidence>